<dbReference type="InterPro" id="IPR019734">
    <property type="entry name" value="TPR_rpt"/>
</dbReference>
<sequence length="1526" mass="167609">MESTQSTSSGHERRKMAANGRGTVALTPLERQDLYELDSRLFGFLRLEADENGAAKKSLLLKGISYLEQEIRKAGDQVDPQLYCQLGHFHLLLEDYPKAMSAYQKFFSLKEDYWKDANFLYGLGMVYFHFGAFQWAIKSFQQLLYIDASFAQANEVHLRLGLMCKINSDYESSLKHFQLALIDSNPCTLSKLEVRFHIAHLFEIQHKLKQAKEAYEQILVENPSASVKANTLRQLGWMHHIAGDSFGDKASREAQAIQCLQKSIEADPDNGQSWYFLGRCFSSVGKVHDAFLSYRHSIDKTEASADTWCSIGVLYQQQNQPMDALQAYICAVQLDRSHTAAWTDLGILYEACQQPRDALTCYIHAANSKNSPSPQLTDRVKALQAQLSNMPPPHMQNKQKILPSIEEAWTLPIPAELTSRQGALQRNIAHLRGPGGEALGLVNPPGLPGNLTGAMPPPQPSMQLHSNAFEGSAAKRRRNMSSGDIATATWTPPAGGPSQSSPPAPQGPVPPHGAPPPSFYLKPQQVSLLRHLKQTRATLNPSQLLVLEQLEHQYNLQQQHEMNRHPPNGPPPPSASLGPPPPYPHKGAGPNNPPPRVPPPHNNPGFPSPTTFGNIPGQFPFNSTSASNNSLSNQQPPAVNTLTPNPMVQQQQHRSTLPNMADHRAALSATMATVSTTMTGNNNNNSPNVPFQQGSFGGILPQNVAAAAENTSSNGVNQRTFPVVAPGNNNNPATLQRVNGDQTILSPPGGRGMLNPLTLKGYQGNTGVLPSLATSGVASSAGRFSPSSAIGNLNSGAHHHPVGGNRAGPSTATPIGMATMNDALSSSPRLPPQSRVEPHRTHAESNHMATSTVNATRLSPGTSGHGLSNGPVVENSVDTFKTPPPVASSSPALFSSSSNFNPSHSQFVGQSSSNHVTSPPANNNGHSRSTFPKLERKGSANEEVSPVVANSSSSPSNNHHPSPSVTASHNHVPNEPPPPQQNHVGPPPEKPLKINTVAPLNHKLEESLCSPRRLIYANAKTVLATCKLLGMNGLSNNSILFDRDKPPCPPEPPYPPLPKDKLNPPTPSIYIENKKDAFSPALQDYLQSPNVPIAVVRGLAAALKLDLGLFSTKTLVEANGDHQVEVRTQILQASDENWDPVSRQKVWRCESHRSYTSISKYAQYQASSFQESLREEREEKLGTKDPSDSDSSSNSTLGRKKKNGFKMIKFGTNVDLSDEKKWKAQLQELTKLPHFVRVVSASNSLSHVGHTILGMNTVQLYMKVPGSRTPGHQENNNYNSVNINIGPGDCEWFGVPEPYWGAIHNQCEKANINYLTGSWWPVLEDLYEDNVPVYRFIQRPGDMVWVNAGCVHWVQAIGWCNNIAWNVGPLTAHQYKLAAERYEWNKLQSVKSIVPMVHLSWQMARNLKVSDRELYERLKYTLMKTMRQMQVTLDLVKSLGHEVHWHGRQKDEVAHYCVDCEVEVFNLLFVLKQDKKHIVHCLDCARKASGRLEGFAVLQQYKLDDLADVFDNFQLALPESSSQSSS</sequence>
<dbReference type="Gene3D" id="1.20.58.1370">
    <property type="match status" value="1"/>
</dbReference>
<evidence type="ECO:0000256" key="8">
    <source>
        <dbReference type="ARBA" id="ARBA00023002"/>
    </source>
</evidence>
<keyword evidence="14" id="KW-0802">TPR repeat</keyword>
<evidence type="ECO:0000256" key="9">
    <source>
        <dbReference type="ARBA" id="ARBA00023004"/>
    </source>
</evidence>
<evidence type="ECO:0000256" key="13">
    <source>
        <dbReference type="ARBA" id="ARBA00048695"/>
    </source>
</evidence>
<evidence type="ECO:0000256" key="15">
    <source>
        <dbReference type="SAM" id="MobiDB-lite"/>
    </source>
</evidence>
<dbReference type="KEGG" id="bbel:109485731"/>
<feature type="compositionally biased region" description="Low complexity" evidence="15">
    <location>
        <begin position="622"/>
        <end position="633"/>
    </location>
</feature>
<feature type="region of interest" description="Disordered" evidence="15">
    <location>
        <begin position="1"/>
        <end position="22"/>
    </location>
</feature>
<feature type="compositionally biased region" description="Basic and acidic residues" evidence="15">
    <location>
        <begin position="836"/>
        <end position="845"/>
    </location>
</feature>
<keyword evidence="9" id="KW-0408">Iron</keyword>
<feature type="repeat" description="TPR" evidence="14">
    <location>
        <begin position="305"/>
        <end position="338"/>
    </location>
</feature>
<dbReference type="Pfam" id="PF21326">
    <property type="entry name" value="KDM6_GATAL"/>
    <property type="match status" value="1"/>
</dbReference>
<keyword evidence="17" id="KW-1185">Reference proteome</keyword>
<dbReference type="RefSeq" id="XP_019644955.1">
    <property type="nucleotide sequence ID" value="XM_019789396.1"/>
</dbReference>
<dbReference type="OrthoDB" id="418911at2759"/>
<dbReference type="Gene3D" id="2.10.110.20">
    <property type="match status" value="1"/>
</dbReference>
<evidence type="ECO:0000256" key="14">
    <source>
        <dbReference type="PROSITE-ProRule" id="PRU00339"/>
    </source>
</evidence>
<dbReference type="Pfam" id="PF13181">
    <property type="entry name" value="TPR_8"/>
    <property type="match status" value="1"/>
</dbReference>
<dbReference type="GO" id="GO:0071558">
    <property type="term" value="F:histone H3K27me2/H3K27me3 demethylase activity"/>
    <property type="evidence" value="ECO:0007669"/>
    <property type="project" value="UniProtKB-EC"/>
</dbReference>
<dbReference type="FunFam" id="1.20.58.1370:FF:000001">
    <property type="entry name" value="lysine-specific demethylase 6A isoform X2"/>
    <property type="match status" value="1"/>
</dbReference>
<comment type="cofactor">
    <cofactor evidence="1">
        <name>Fe(2+)</name>
        <dbReference type="ChEBI" id="CHEBI:29033"/>
    </cofactor>
</comment>
<feature type="repeat" description="TPR" evidence="14">
    <location>
        <begin position="117"/>
        <end position="150"/>
    </location>
</feature>
<evidence type="ECO:0000256" key="1">
    <source>
        <dbReference type="ARBA" id="ARBA00001954"/>
    </source>
</evidence>
<evidence type="ECO:0000313" key="19">
    <source>
        <dbReference type="RefSeq" id="XP_019644955.1"/>
    </source>
</evidence>
<feature type="compositionally biased region" description="Polar residues" evidence="15">
    <location>
        <begin position="847"/>
        <end position="866"/>
    </location>
</feature>
<accession>A0A6P5AF45</accession>
<name>A0A6P5AF45_BRABE</name>
<organism evidence="17 18">
    <name type="scientific">Branchiostoma belcheri</name>
    <name type="common">Amphioxus</name>
    <dbReference type="NCBI Taxonomy" id="7741"/>
    <lineage>
        <taxon>Eukaryota</taxon>
        <taxon>Metazoa</taxon>
        <taxon>Chordata</taxon>
        <taxon>Cephalochordata</taxon>
        <taxon>Leptocardii</taxon>
        <taxon>Amphioxiformes</taxon>
        <taxon>Branchiostomatidae</taxon>
        <taxon>Branchiostoma</taxon>
    </lineage>
</organism>
<dbReference type="RefSeq" id="XP_019644956.1">
    <property type="nucleotide sequence ID" value="XM_019789397.1"/>
</dbReference>
<dbReference type="SUPFAM" id="SSF51197">
    <property type="entry name" value="Clavaminate synthase-like"/>
    <property type="match status" value="1"/>
</dbReference>
<dbReference type="InterPro" id="IPR048562">
    <property type="entry name" value="KDM6A_B-like_C-hel"/>
</dbReference>
<dbReference type="Gene3D" id="1.25.40.10">
    <property type="entry name" value="Tetratricopeptide repeat domain"/>
    <property type="match status" value="2"/>
</dbReference>
<dbReference type="InterPro" id="IPR011990">
    <property type="entry name" value="TPR-like_helical_dom_sf"/>
</dbReference>
<dbReference type="Pfam" id="PF21322">
    <property type="entry name" value="KDM6_C-hel"/>
    <property type="match status" value="1"/>
</dbReference>
<gene>
    <name evidence="18 19 20" type="primary">LOC109485731</name>
</gene>
<keyword evidence="7" id="KW-0223">Dioxygenase</keyword>
<dbReference type="InterPro" id="IPR048560">
    <property type="entry name" value="KDM6A_B-like_GATAL"/>
</dbReference>
<feature type="compositionally biased region" description="Basic and acidic residues" evidence="15">
    <location>
        <begin position="1172"/>
        <end position="1187"/>
    </location>
</feature>
<dbReference type="GO" id="GO:0046872">
    <property type="term" value="F:metal ion binding"/>
    <property type="evidence" value="ECO:0007669"/>
    <property type="project" value="UniProtKB-KW"/>
</dbReference>
<feature type="region of interest" description="Disordered" evidence="15">
    <location>
        <begin position="559"/>
        <end position="636"/>
    </location>
</feature>
<feature type="region of interest" description="Disordered" evidence="15">
    <location>
        <begin position="485"/>
        <end position="521"/>
    </location>
</feature>
<evidence type="ECO:0000256" key="7">
    <source>
        <dbReference type="ARBA" id="ARBA00022964"/>
    </source>
</evidence>
<dbReference type="PANTHER" id="PTHR14017">
    <property type="entry name" value="LYSINE-SPECIFIC DEMETHYLASE"/>
    <property type="match status" value="1"/>
</dbReference>
<dbReference type="Pfam" id="PF02373">
    <property type="entry name" value="JmjC"/>
    <property type="match status" value="1"/>
</dbReference>
<evidence type="ECO:0000256" key="4">
    <source>
        <dbReference type="ARBA" id="ARBA00022723"/>
    </source>
</evidence>
<evidence type="ECO:0000256" key="11">
    <source>
        <dbReference type="ARBA" id="ARBA00034483"/>
    </source>
</evidence>
<dbReference type="PANTHER" id="PTHR14017:SF1">
    <property type="entry name" value="LD02225P"/>
    <property type="match status" value="1"/>
</dbReference>
<keyword evidence="5" id="KW-0862">Zinc</keyword>
<feature type="domain" description="JmjC" evidence="16">
    <location>
        <begin position="1221"/>
        <end position="1384"/>
    </location>
</feature>
<dbReference type="GeneID" id="109485731"/>
<evidence type="ECO:0000256" key="12">
    <source>
        <dbReference type="ARBA" id="ARBA00034525"/>
    </source>
</evidence>
<reference evidence="18 19" key="1">
    <citation type="submission" date="2025-04" db="UniProtKB">
        <authorList>
            <consortium name="RefSeq"/>
        </authorList>
    </citation>
    <scope>IDENTIFICATION</scope>
    <source>
        <tissue evidence="18 19">Gonad</tissue>
    </source>
</reference>
<dbReference type="RefSeq" id="XP_019644954.1">
    <property type="nucleotide sequence ID" value="XM_019789395.1"/>
</dbReference>
<evidence type="ECO:0000256" key="6">
    <source>
        <dbReference type="ARBA" id="ARBA00022853"/>
    </source>
</evidence>
<feature type="compositionally biased region" description="Low complexity" evidence="15">
    <location>
        <begin position="887"/>
        <end position="905"/>
    </location>
</feature>
<dbReference type="FunFam" id="2.10.110.20:FF:000001">
    <property type="entry name" value="lysine-specific demethylase 6A isoform X2"/>
    <property type="match status" value="1"/>
</dbReference>
<evidence type="ECO:0000313" key="18">
    <source>
        <dbReference type="RefSeq" id="XP_019644954.1"/>
    </source>
</evidence>
<keyword evidence="6" id="KW-0156">Chromatin regulator</keyword>
<dbReference type="InterPro" id="IPR003347">
    <property type="entry name" value="JmjC_dom"/>
</dbReference>
<dbReference type="GO" id="GO:0010468">
    <property type="term" value="P:regulation of gene expression"/>
    <property type="evidence" value="ECO:0007669"/>
    <property type="project" value="TreeGrafter"/>
</dbReference>
<dbReference type="EC" id="1.14.11.68" evidence="12"/>
<evidence type="ECO:0000313" key="17">
    <source>
        <dbReference type="Proteomes" id="UP000515135"/>
    </source>
</evidence>
<keyword evidence="4" id="KW-0479">Metal-binding</keyword>
<evidence type="ECO:0000259" key="16">
    <source>
        <dbReference type="PROSITE" id="PS51184"/>
    </source>
</evidence>
<dbReference type="FunFam" id="2.60.120.650:FF:000002">
    <property type="entry name" value="lysine-specific demethylase 6A isoform X2"/>
    <property type="match status" value="1"/>
</dbReference>
<feature type="compositionally biased region" description="Pro residues" evidence="15">
    <location>
        <begin position="1047"/>
        <end position="1057"/>
    </location>
</feature>
<dbReference type="SUPFAM" id="SSF81901">
    <property type="entry name" value="HCP-like"/>
    <property type="match status" value="1"/>
</dbReference>
<keyword evidence="3" id="KW-0597">Phosphoprotein</keyword>
<keyword evidence="8" id="KW-0560">Oxidoreductase</keyword>
<evidence type="ECO:0000256" key="5">
    <source>
        <dbReference type="ARBA" id="ARBA00022833"/>
    </source>
</evidence>
<protein>
    <recommendedName>
        <fullName evidence="12">[histone H3]-trimethyl-L-lysine(27) demethylase</fullName>
        <ecNumber evidence="12">1.14.11.68</ecNumber>
    </recommendedName>
</protein>
<dbReference type="InterPro" id="IPR046941">
    <property type="entry name" value="KDM6_GATAL_sf"/>
</dbReference>
<feature type="region of interest" description="Disordered" evidence="15">
    <location>
        <begin position="792"/>
        <end position="994"/>
    </location>
</feature>
<dbReference type="SMART" id="SM00028">
    <property type="entry name" value="TPR"/>
    <property type="match status" value="8"/>
</dbReference>
<feature type="repeat" description="TPR" evidence="14">
    <location>
        <begin position="80"/>
        <end position="113"/>
    </location>
</feature>
<feature type="region of interest" description="Disordered" evidence="15">
    <location>
        <begin position="1172"/>
        <end position="1199"/>
    </location>
</feature>
<comment type="similarity">
    <text evidence="11">Belongs to the UTX family.</text>
</comment>
<evidence type="ECO:0000256" key="3">
    <source>
        <dbReference type="ARBA" id="ARBA00022553"/>
    </source>
</evidence>
<feature type="compositionally biased region" description="Low complexity" evidence="15">
    <location>
        <begin position="941"/>
        <end position="965"/>
    </location>
</feature>
<dbReference type="GO" id="GO:0000978">
    <property type="term" value="F:RNA polymerase II cis-regulatory region sequence-specific DNA binding"/>
    <property type="evidence" value="ECO:0007669"/>
    <property type="project" value="TreeGrafter"/>
</dbReference>
<dbReference type="PROSITE" id="PS50005">
    <property type="entry name" value="TPR"/>
    <property type="match status" value="3"/>
</dbReference>
<keyword evidence="10" id="KW-0539">Nucleus</keyword>
<feature type="region of interest" description="Disordered" evidence="15">
    <location>
        <begin position="439"/>
        <end position="465"/>
    </location>
</feature>
<evidence type="ECO:0000256" key="10">
    <source>
        <dbReference type="ARBA" id="ARBA00023242"/>
    </source>
</evidence>
<dbReference type="SMART" id="SM00558">
    <property type="entry name" value="JmjC"/>
    <property type="match status" value="1"/>
</dbReference>
<feature type="compositionally biased region" description="Pro residues" evidence="15">
    <location>
        <begin position="567"/>
        <end position="584"/>
    </location>
</feature>
<dbReference type="GO" id="GO:0044666">
    <property type="term" value="C:MLL3/4 complex"/>
    <property type="evidence" value="ECO:0007669"/>
    <property type="project" value="TreeGrafter"/>
</dbReference>
<dbReference type="GO" id="GO:0031490">
    <property type="term" value="F:chromatin DNA binding"/>
    <property type="evidence" value="ECO:0007669"/>
    <property type="project" value="TreeGrafter"/>
</dbReference>
<evidence type="ECO:0000313" key="20">
    <source>
        <dbReference type="RefSeq" id="XP_019644956.1"/>
    </source>
</evidence>
<feature type="region of interest" description="Disordered" evidence="15">
    <location>
        <begin position="1042"/>
        <end position="1063"/>
    </location>
</feature>
<dbReference type="PROSITE" id="PS51184">
    <property type="entry name" value="JMJC"/>
    <property type="match status" value="1"/>
</dbReference>
<feature type="compositionally biased region" description="Pro residues" evidence="15">
    <location>
        <begin position="500"/>
        <end position="518"/>
    </location>
</feature>
<feature type="compositionally biased region" description="Low complexity" evidence="15">
    <location>
        <begin position="824"/>
        <end position="835"/>
    </location>
</feature>
<comment type="catalytic activity">
    <reaction evidence="13">
        <text>N(6),N(6),N(6)-trimethyl-L-lysyl(27)-[histone H3] + 2 2-oxoglutarate + 2 O2 = N(6)-methyl-L-lysyl(27)-[histone H3] + 2 formaldehyde + 2 succinate + 2 CO2</text>
        <dbReference type="Rhea" id="RHEA:60224"/>
        <dbReference type="Rhea" id="RHEA-COMP:15535"/>
        <dbReference type="Rhea" id="RHEA-COMP:15544"/>
        <dbReference type="ChEBI" id="CHEBI:15379"/>
        <dbReference type="ChEBI" id="CHEBI:16526"/>
        <dbReference type="ChEBI" id="CHEBI:16810"/>
        <dbReference type="ChEBI" id="CHEBI:16842"/>
        <dbReference type="ChEBI" id="CHEBI:30031"/>
        <dbReference type="ChEBI" id="CHEBI:61929"/>
        <dbReference type="ChEBI" id="CHEBI:61961"/>
        <dbReference type="EC" id="1.14.11.68"/>
    </reaction>
</comment>
<dbReference type="Gene3D" id="2.60.120.650">
    <property type="entry name" value="Cupin"/>
    <property type="match status" value="1"/>
</dbReference>
<feature type="compositionally biased region" description="Pro residues" evidence="15">
    <location>
        <begin position="974"/>
        <end position="989"/>
    </location>
</feature>
<dbReference type="Proteomes" id="UP000515135">
    <property type="component" value="Unplaced"/>
</dbReference>
<comment type="subcellular location">
    <subcellularLocation>
        <location evidence="2">Nucleus</location>
    </subcellularLocation>
</comment>
<proteinExistence type="inferred from homology"/>
<dbReference type="InterPro" id="IPR051630">
    <property type="entry name" value="Corepressor-Demethylase"/>
</dbReference>
<evidence type="ECO:0000256" key="2">
    <source>
        <dbReference type="ARBA" id="ARBA00004123"/>
    </source>
</evidence>
<feature type="compositionally biased region" description="Polar residues" evidence="15">
    <location>
        <begin position="906"/>
        <end position="930"/>
    </location>
</feature>
<feature type="compositionally biased region" description="Pro residues" evidence="15">
    <location>
        <begin position="591"/>
        <end position="602"/>
    </location>
</feature>